<keyword evidence="9" id="KW-0808">Transferase</keyword>
<sequence>MKLNQLTLTEALEGLKVKKFSSVELTLACLDEIKRLNPKLNAFLTLNPDALKAAKAADLKIRSDGNAFKTQPLLGIPYALKDNFLTAGLKTTASSKVLDDYIPQYDATVYARLKTAGTVLLGKTNMDAWAHGSSTETSDYGTTRNPWNLNHTPGGSSGGSAAAVAADMCIFAIGSETAGSVRGPACWCGITGLKPTYGRVSRYGVIAMASSTDSPGPLTKTVADAARVYQVIAGPDPFDATTSGRPVNLNLGHLQGLSLKGRRLAVPKEYLVKEMDKATAKLIENALKKLEGLGAKIDQISLIDPHYSIGVYTLVQRSEVSSNLARYDGVRYGNDRSHFGHEAKNRVMLGSFALSAGYYDQYYNKAQKVRTLIIEEFKKTFRKYDLVIGPVTPGPALKVGASKDSPMFGEIVDMLMEPSSVAGLTGTSVPCGFVTGLPVGLQITGPQFAEGLVLAVSAAYQAATDWHLKKPVTDYA</sequence>
<comment type="function">
    <text evidence="7">Allows the formation of correctly charged Gln-tRNA(Gln) through the transamidation of misacylated Glu-tRNA(Gln) in organisms which lack glutaminyl-tRNA synthetase. The reaction takes place in the presence of glutamine and ATP through an activated gamma-phospho-Glu-tRNA(Gln).</text>
</comment>
<dbReference type="PROSITE" id="PS00571">
    <property type="entry name" value="AMIDASES"/>
    <property type="match status" value="1"/>
</dbReference>
<dbReference type="PANTHER" id="PTHR11895">
    <property type="entry name" value="TRANSAMIDASE"/>
    <property type="match status" value="1"/>
</dbReference>
<protein>
    <recommendedName>
        <fullName evidence="7">Glutamyl-tRNA(Gln) amidotransferase subunit A</fullName>
        <shortName evidence="7">Glu-ADT subunit A</shortName>
        <ecNumber evidence="7">6.3.5.7</ecNumber>
    </recommendedName>
</protein>
<keyword evidence="5 7" id="KW-0648">Protein biosynthesis</keyword>
<dbReference type="SUPFAM" id="SSF75304">
    <property type="entry name" value="Amidase signature (AS) enzymes"/>
    <property type="match status" value="1"/>
</dbReference>
<dbReference type="InterPro" id="IPR020556">
    <property type="entry name" value="Amidase_CS"/>
</dbReference>
<dbReference type="GO" id="GO:0016740">
    <property type="term" value="F:transferase activity"/>
    <property type="evidence" value="ECO:0007669"/>
    <property type="project" value="UniProtKB-KW"/>
</dbReference>
<dbReference type="InterPro" id="IPR000120">
    <property type="entry name" value="Amidase"/>
</dbReference>
<accession>A0A0G1RUC7</accession>
<proteinExistence type="inferred from homology"/>
<gene>
    <name evidence="7" type="primary">gatA</name>
    <name evidence="9" type="ORF">UX85_C0007G0019</name>
</gene>
<keyword evidence="3 7" id="KW-0547">Nucleotide-binding</keyword>
<evidence type="ECO:0000259" key="8">
    <source>
        <dbReference type="Pfam" id="PF01425"/>
    </source>
</evidence>
<name>A0A0G1RUC7_9BACT</name>
<dbReference type="InterPro" id="IPR036928">
    <property type="entry name" value="AS_sf"/>
</dbReference>
<evidence type="ECO:0000256" key="1">
    <source>
        <dbReference type="ARBA" id="ARBA00008069"/>
    </source>
</evidence>
<evidence type="ECO:0000256" key="5">
    <source>
        <dbReference type="ARBA" id="ARBA00022917"/>
    </source>
</evidence>
<comment type="caution">
    <text evidence="9">The sequence shown here is derived from an EMBL/GenBank/DDBJ whole genome shotgun (WGS) entry which is preliminary data.</text>
</comment>
<dbReference type="PATRIC" id="fig|1618371.3.peg.936"/>
<comment type="catalytic activity">
    <reaction evidence="6 7">
        <text>L-glutamyl-tRNA(Gln) + L-glutamine + ATP + H2O = L-glutaminyl-tRNA(Gln) + L-glutamate + ADP + phosphate + H(+)</text>
        <dbReference type="Rhea" id="RHEA:17521"/>
        <dbReference type="Rhea" id="RHEA-COMP:9681"/>
        <dbReference type="Rhea" id="RHEA-COMP:9684"/>
        <dbReference type="ChEBI" id="CHEBI:15377"/>
        <dbReference type="ChEBI" id="CHEBI:15378"/>
        <dbReference type="ChEBI" id="CHEBI:29985"/>
        <dbReference type="ChEBI" id="CHEBI:30616"/>
        <dbReference type="ChEBI" id="CHEBI:43474"/>
        <dbReference type="ChEBI" id="CHEBI:58359"/>
        <dbReference type="ChEBI" id="CHEBI:78520"/>
        <dbReference type="ChEBI" id="CHEBI:78521"/>
        <dbReference type="ChEBI" id="CHEBI:456216"/>
        <dbReference type="EC" id="6.3.5.7"/>
    </reaction>
</comment>
<comment type="similarity">
    <text evidence="1 7">Belongs to the amidase family. GatA subfamily.</text>
</comment>
<comment type="subunit">
    <text evidence="7">Heterotrimer of A, B and C subunits.</text>
</comment>
<feature type="active site" description="Charge relay system" evidence="7">
    <location>
        <position position="81"/>
    </location>
</feature>
<dbReference type="PANTHER" id="PTHR11895:SF151">
    <property type="entry name" value="GLUTAMYL-TRNA(GLN) AMIDOTRANSFERASE SUBUNIT A"/>
    <property type="match status" value="1"/>
</dbReference>
<evidence type="ECO:0000256" key="6">
    <source>
        <dbReference type="ARBA" id="ARBA00047407"/>
    </source>
</evidence>
<dbReference type="AlphaFoldDB" id="A0A0G1RUC7"/>
<keyword evidence="4 7" id="KW-0067">ATP-binding</keyword>
<dbReference type="Pfam" id="PF01425">
    <property type="entry name" value="Amidase"/>
    <property type="match status" value="1"/>
</dbReference>
<evidence type="ECO:0000256" key="4">
    <source>
        <dbReference type="ARBA" id="ARBA00022840"/>
    </source>
</evidence>
<dbReference type="EMBL" id="LCNT01000007">
    <property type="protein sequence ID" value="KKU60732.1"/>
    <property type="molecule type" value="Genomic_DNA"/>
</dbReference>
<organism evidence="9 10">
    <name type="scientific">Candidatus Beckwithbacteria bacterium GW2011_GWB1_47_15</name>
    <dbReference type="NCBI Taxonomy" id="1618371"/>
    <lineage>
        <taxon>Bacteria</taxon>
        <taxon>Candidatus Beckwithiibacteriota</taxon>
    </lineage>
</organism>
<dbReference type="Gene3D" id="3.90.1300.10">
    <property type="entry name" value="Amidase signature (AS) domain"/>
    <property type="match status" value="1"/>
</dbReference>
<feature type="active site" description="Charge relay system" evidence="7">
    <location>
        <position position="156"/>
    </location>
</feature>
<feature type="domain" description="Amidase" evidence="8">
    <location>
        <begin position="24"/>
        <end position="454"/>
    </location>
</feature>
<evidence type="ECO:0000256" key="2">
    <source>
        <dbReference type="ARBA" id="ARBA00022598"/>
    </source>
</evidence>
<feature type="active site" description="Acyl-ester intermediate" evidence="7">
    <location>
        <position position="180"/>
    </location>
</feature>
<dbReference type="HAMAP" id="MF_00120">
    <property type="entry name" value="GatA"/>
    <property type="match status" value="1"/>
</dbReference>
<dbReference type="GO" id="GO:0030956">
    <property type="term" value="C:glutamyl-tRNA(Gln) amidotransferase complex"/>
    <property type="evidence" value="ECO:0007669"/>
    <property type="project" value="InterPro"/>
</dbReference>
<dbReference type="InterPro" id="IPR023631">
    <property type="entry name" value="Amidase_dom"/>
</dbReference>
<dbReference type="GO" id="GO:0006412">
    <property type="term" value="P:translation"/>
    <property type="evidence" value="ECO:0007669"/>
    <property type="project" value="UniProtKB-UniRule"/>
</dbReference>
<evidence type="ECO:0000256" key="3">
    <source>
        <dbReference type="ARBA" id="ARBA00022741"/>
    </source>
</evidence>
<dbReference type="InterPro" id="IPR004412">
    <property type="entry name" value="GatA"/>
</dbReference>
<dbReference type="GO" id="GO:0005524">
    <property type="term" value="F:ATP binding"/>
    <property type="evidence" value="ECO:0007669"/>
    <property type="project" value="UniProtKB-KW"/>
</dbReference>
<dbReference type="EC" id="6.3.5.7" evidence="7"/>
<evidence type="ECO:0000256" key="7">
    <source>
        <dbReference type="HAMAP-Rule" id="MF_00120"/>
    </source>
</evidence>
<evidence type="ECO:0000313" key="9">
    <source>
        <dbReference type="EMBL" id="KKU60732.1"/>
    </source>
</evidence>
<dbReference type="Proteomes" id="UP000033860">
    <property type="component" value="Unassembled WGS sequence"/>
</dbReference>
<keyword evidence="2 7" id="KW-0436">Ligase</keyword>
<dbReference type="GO" id="GO:0050567">
    <property type="term" value="F:glutaminyl-tRNA synthase (glutamine-hydrolyzing) activity"/>
    <property type="evidence" value="ECO:0007669"/>
    <property type="project" value="UniProtKB-UniRule"/>
</dbReference>
<evidence type="ECO:0000313" key="10">
    <source>
        <dbReference type="Proteomes" id="UP000033860"/>
    </source>
</evidence>
<reference evidence="9 10" key="1">
    <citation type="journal article" date="2015" name="Nature">
        <title>rRNA introns, odd ribosomes, and small enigmatic genomes across a large radiation of phyla.</title>
        <authorList>
            <person name="Brown C.T."/>
            <person name="Hug L.A."/>
            <person name="Thomas B.C."/>
            <person name="Sharon I."/>
            <person name="Castelle C.J."/>
            <person name="Singh A."/>
            <person name="Wilkins M.J."/>
            <person name="Williams K.H."/>
            <person name="Banfield J.F."/>
        </authorList>
    </citation>
    <scope>NUCLEOTIDE SEQUENCE [LARGE SCALE GENOMIC DNA]</scope>
</reference>